<dbReference type="EMBL" id="JAKLMC020000008">
    <property type="protein sequence ID" value="KAK5954788.1"/>
    <property type="molecule type" value="Genomic_DNA"/>
</dbReference>
<reference evidence="6 7" key="1">
    <citation type="submission" date="2022-12" db="EMBL/GenBank/DDBJ databases">
        <title>Genomic features and morphological characterization of a novel Knufia sp. strain isolated from spacecraft assembly facility.</title>
        <authorList>
            <person name="Teixeira M."/>
            <person name="Chander A.M."/>
            <person name="Stajich J.E."/>
            <person name="Venkateswaran K."/>
        </authorList>
    </citation>
    <scope>NUCLEOTIDE SEQUENCE [LARGE SCALE GENOMIC DNA]</scope>
    <source>
        <strain evidence="6 7">FJI-L2-BK-P2</strain>
    </source>
</reference>
<gene>
    <name evidence="6" type="ORF">OHC33_004514</name>
</gene>
<evidence type="ECO:0000313" key="7">
    <source>
        <dbReference type="Proteomes" id="UP001316803"/>
    </source>
</evidence>
<comment type="caution">
    <text evidence="6">The sequence shown here is derived from an EMBL/GenBank/DDBJ whole genome shotgun (WGS) entry which is preliminary data.</text>
</comment>
<dbReference type="AlphaFoldDB" id="A0AAN8EML9"/>
<sequence>MAHDYGYFYPPYYVPEPWRTTYVQQHYPERHYPLEHFRHGLANAVSPLVHPFGHDPRVHSPLADIRETKDAYYIEIELPGVDSKDNLEIKWTSGRTLLMQTKVTRPKIEVAAGDASDKKDQDKNEDSKGDAGENKAIALTLHERRIGPFARAFSFPTKVNHENLEAILRAGLLRIKVMKKEVEDVHPDHKNVEVTHADA</sequence>
<dbReference type="InterPro" id="IPR031107">
    <property type="entry name" value="Small_HSP"/>
</dbReference>
<keyword evidence="1" id="KW-0346">Stress response</keyword>
<evidence type="ECO:0000313" key="6">
    <source>
        <dbReference type="EMBL" id="KAK5954788.1"/>
    </source>
</evidence>
<evidence type="ECO:0000256" key="1">
    <source>
        <dbReference type="ARBA" id="ARBA00023016"/>
    </source>
</evidence>
<organism evidence="6 7">
    <name type="scientific">Knufia fluminis</name>
    <dbReference type="NCBI Taxonomy" id="191047"/>
    <lineage>
        <taxon>Eukaryota</taxon>
        <taxon>Fungi</taxon>
        <taxon>Dikarya</taxon>
        <taxon>Ascomycota</taxon>
        <taxon>Pezizomycotina</taxon>
        <taxon>Eurotiomycetes</taxon>
        <taxon>Chaetothyriomycetidae</taxon>
        <taxon>Chaetothyriales</taxon>
        <taxon>Trichomeriaceae</taxon>
        <taxon>Knufia</taxon>
    </lineage>
</organism>
<feature type="compositionally biased region" description="Basic and acidic residues" evidence="4">
    <location>
        <begin position="115"/>
        <end position="133"/>
    </location>
</feature>
<protein>
    <recommendedName>
        <fullName evidence="5">SHSP domain-containing protein</fullName>
    </recommendedName>
</protein>
<evidence type="ECO:0000256" key="4">
    <source>
        <dbReference type="SAM" id="MobiDB-lite"/>
    </source>
</evidence>
<evidence type="ECO:0000259" key="5">
    <source>
        <dbReference type="PROSITE" id="PS01031"/>
    </source>
</evidence>
<dbReference type="InterPro" id="IPR002068">
    <property type="entry name" value="A-crystallin/Hsp20_dom"/>
</dbReference>
<proteinExistence type="inferred from homology"/>
<comment type="similarity">
    <text evidence="2 3">Belongs to the small heat shock protein (HSP20) family.</text>
</comment>
<dbReference type="CDD" id="cd06464">
    <property type="entry name" value="ACD_sHsps-like"/>
    <property type="match status" value="1"/>
</dbReference>
<feature type="region of interest" description="Disordered" evidence="4">
    <location>
        <begin position="108"/>
        <end position="133"/>
    </location>
</feature>
<dbReference type="Pfam" id="PF00011">
    <property type="entry name" value="HSP20"/>
    <property type="match status" value="1"/>
</dbReference>
<dbReference type="Proteomes" id="UP001316803">
    <property type="component" value="Unassembled WGS sequence"/>
</dbReference>
<keyword evidence="7" id="KW-1185">Reference proteome</keyword>
<accession>A0AAN8EML9</accession>
<evidence type="ECO:0000256" key="3">
    <source>
        <dbReference type="RuleBase" id="RU003616"/>
    </source>
</evidence>
<dbReference type="Gene3D" id="2.60.40.790">
    <property type="match status" value="1"/>
</dbReference>
<name>A0AAN8EML9_9EURO</name>
<dbReference type="PROSITE" id="PS01031">
    <property type="entry name" value="SHSP"/>
    <property type="match status" value="1"/>
</dbReference>
<dbReference type="SUPFAM" id="SSF49764">
    <property type="entry name" value="HSP20-like chaperones"/>
    <property type="match status" value="1"/>
</dbReference>
<dbReference type="PANTHER" id="PTHR11527">
    <property type="entry name" value="HEAT-SHOCK PROTEIN 20 FAMILY MEMBER"/>
    <property type="match status" value="1"/>
</dbReference>
<feature type="domain" description="SHSP" evidence="5">
    <location>
        <begin position="53"/>
        <end position="195"/>
    </location>
</feature>
<evidence type="ECO:0000256" key="2">
    <source>
        <dbReference type="PROSITE-ProRule" id="PRU00285"/>
    </source>
</evidence>
<dbReference type="InterPro" id="IPR008978">
    <property type="entry name" value="HSP20-like_chaperone"/>
</dbReference>